<dbReference type="KEGG" id="apac:S7S_11585"/>
<evidence type="ECO:0000313" key="2">
    <source>
        <dbReference type="Proteomes" id="UP000006764"/>
    </source>
</evidence>
<dbReference type="Proteomes" id="UP000006764">
    <property type="component" value="Chromosome"/>
</dbReference>
<gene>
    <name evidence="1" type="ORF">S7S_11585</name>
</gene>
<dbReference type="AlphaFoldDB" id="A0A0B4XKC2"/>
<evidence type="ECO:0000313" key="1">
    <source>
        <dbReference type="EMBL" id="AJD48729.1"/>
    </source>
</evidence>
<evidence type="ECO:0008006" key="3">
    <source>
        <dbReference type="Google" id="ProtNLM"/>
    </source>
</evidence>
<dbReference type="EMBL" id="CP004387">
    <property type="protein sequence ID" value="AJD48729.1"/>
    <property type="molecule type" value="Genomic_DNA"/>
</dbReference>
<sequence length="245" mass="28723">MITACVFSLWPVAAAADTVDTDDDALQPFRVEYRINVSRIPTTIKADMSLEAGEDDTYRMQLSIDSMLMKNTELSIFRWLDCAPRTMHYMHTFRGFRRERDYQMDFFWDPPRVSATTRSDDDGEESVDYDIPSDTLDELTMLLKARCVINDEQTDYQVTTAYGKRLRTHYIHVVGRETLDTPLGKLDTIRIEKRRDQDSKRRTVFWLAPELDYLLVRARHIESAALFGELRMSDYEGPFDYLKDR</sequence>
<accession>A0A0B4XKC2</accession>
<dbReference type="STRING" id="391936.S7S_11585"/>
<organism evidence="1 2">
    <name type="scientific">Isoalcanivorax pacificus W11-5</name>
    <dbReference type="NCBI Taxonomy" id="391936"/>
    <lineage>
        <taxon>Bacteria</taxon>
        <taxon>Pseudomonadati</taxon>
        <taxon>Pseudomonadota</taxon>
        <taxon>Gammaproteobacteria</taxon>
        <taxon>Oceanospirillales</taxon>
        <taxon>Alcanivoracaceae</taxon>
        <taxon>Isoalcanivorax</taxon>
    </lineage>
</organism>
<dbReference type="Pfam" id="PF11306">
    <property type="entry name" value="DUF3108"/>
    <property type="match status" value="1"/>
</dbReference>
<dbReference type="HOGENOM" id="CLU_063619_2_0_6"/>
<protein>
    <recommendedName>
        <fullName evidence="3">DUF3108 domain-containing protein</fullName>
    </recommendedName>
</protein>
<proteinExistence type="predicted"/>
<name>A0A0B4XKC2_9GAMM</name>
<dbReference type="InterPro" id="IPR021457">
    <property type="entry name" value="DUF3108"/>
</dbReference>
<keyword evidence="2" id="KW-1185">Reference proteome</keyword>
<reference evidence="1 2" key="1">
    <citation type="journal article" date="2012" name="J. Bacteriol.">
        <title>Genome sequence of an alkane-degrading bacterium, Alcanivorax pacificus type strain W11-5, isolated from deep sea sediment.</title>
        <authorList>
            <person name="Lai Q."/>
            <person name="Shao Z."/>
        </authorList>
    </citation>
    <scope>NUCLEOTIDE SEQUENCE [LARGE SCALE GENOMIC DNA]</scope>
    <source>
        <strain evidence="1 2">W11-5</strain>
    </source>
</reference>